<evidence type="ECO:0000256" key="1">
    <source>
        <dbReference type="SAM" id="Phobius"/>
    </source>
</evidence>
<protein>
    <submittedName>
        <fullName evidence="2">Uncharacterized protein</fullName>
    </submittedName>
</protein>
<name>A0ABU3RPS2_9BACL</name>
<feature type="transmembrane region" description="Helical" evidence="1">
    <location>
        <begin position="12"/>
        <end position="36"/>
    </location>
</feature>
<keyword evidence="1" id="KW-0812">Transmembrane</keyword>
<evidence type="ECO:0000313" key="2">
    <source>
        <dbReference type="EMBL" id="MDU0206284.1"/>
    </source>
</evidence>
<gene>
    <name evidence="2" type="ORF">RQP52_35010</name>
</gene>
<organism evidence="2 3">
    <name type="scientific">Paenibacillus violae</name>
    <dbReference type="NCBI Taxonomy" id="3077234"/>
    <lineage>
        <taxon>Bacteria</taxon>
        <taxon>Bacillati</taxon>
        <taxon>Bacillota</taxon>
        <taxon>Bacilli</taxon>
        <taxon>Bacillales</taxon>
        <taxon>Paenibacillaceae</taxon>
        <taxon>Paenibacillus</taxon>
    </lineage>
</organism>
<dbReference type="RefSeq" id="WP_315956082.1">
    <property type="nucleotide sequence ID" value="NZ_JAWCUD010000022.1"/>
</dbReference>
<dbReference type="EMBL" id="JAWCUD010000022">
    <property type="protein sequence ID" value="MDU0206284.1"/>
    <property type="molecule type" value="Genomic_DNA"/>
</dbReference>
<sequence length="76" mass="9003">MRDIHKPNMGLRIAYIIPNVFMYILIFGLSVFVFTSVEELKDVNRLEIWLFNLVILLLAALFGSYRIWSWVKRGKL</sequence>
<comment type="caution">
    <text evidence="2">The sequence shown here is derived from an EMBL/GenBank/DDBJ whole genome shotgun (WGS) entry which is preliminary data.</text>
</comment>
<evidence type="ECO:0000313" key="3">
    <source>
        <dbReference type="Proteomes" id="UP001260980"/>
    </source>
</evidence>
<keyword evidence="3" id="KW-1185">Reference proteome</keyword>
<reference evidence="2 3" key="1">
    <citation type="submission" date="2023-10" db="EMBL/GenBank/DDBJ databases">
        <title>Paenibacillus strain PFR10 Genome sequencing and assembly.</title>
        <authorList>
            <person name="Kim I."/>
        </authorList>
    </citation>
    <scope>NUCLEOTIDE SEQUENCE [LARGE SCALE GENOMIC DNA]</scope>
    <source>
        <strain evidence="2 3">PFR10</strain>
    </source>
</reference>
<keyword evidence="1" id="KW-0472">Membrane</keyword>
<dbReference type="Proteomes" id="UP001260980">
    <property type="component" value="Unassembled WGS sequence"/>
</dbReference>
<feature type="transmembrane region" description="Helical" evidence="1">
    <location>
        <begin position="48"/>
        <end position="68"/>
    </location>
</feature>
<proteinExistence type="predicted"/>
<accession>A0ABU3RPS2</accession>
<keyword evidence="1" id="KW-1133">Transmembrane helix</keyword>